<name>W4QZJ5_HALA3</name>
<evidence type="ECO:0000313" key="1">
    <source>
        <dbReference type="EMBL" id="GAE37550.1"/>
    </source>
</evidence>
<dbReference type="STRING" id="1236973.JCM9157_4860"/>
<dbReference type="Proteomes" id="UP000018896">
    <property type="component" value="Unassembled WGS sequence"/>
</dbReference>
<gene>
    <name evidence="1" type="ORF">JCM9157_4860</name>
</gene>
<accession>W4QZJ5</accession>
<evidence type="ECO:0000313" key="2">
    <source>
        <dbReference type="Proteomes" id="UP000018896"/>
    </source>
</evidence>
<dbReference type="AlphaFoldDB" id="W4QZJ5"/>
<dbReference type="OrthoDB" id="2615321at2"/>
<organism evidence="1 2">
    <name type="scientific">Halalkalibacter akibai (strain ATCC 43226 / DSM 21942 / CIP 109018 / JCM 9157 / 1139)</name>
    <name type="common">Bacillus akibai</name>
    <dbReference type="NCBI Taxonomy" id="1236973"/>
    <lineage>
        <taxon>Bacteria</taxon>
        <taxon>Bacillati</taxon>
        <taxon>Bacillota</taxon>
        <taxon>Bacilli</taxon>
        <taxon>Bacillales</taxon>
        <taxon>Bacillaceae</taxon>
        <taxon>Halalkalibacter</taxon>
    </lineage>
</organism>
<comment type="caution">
    <text evidence="1">The sequence shown here is derived from an EMBL/GenBank/DDBJ whole genome shotgun (WGS) entry which is preliminary data.</text>
</comment>
<dbReference type="RefSeq" id="WP_156321516.1">
    <property type="nucleotide sequence ID" value="NZ_BAUV01000085.1"/>
</dbReference>
<sequence length="57" mass="6673">MFQRQQNPVNDEEKVINDFTFRAQLSTEALNDLRKTHPQEAEFLLSIIEQGIKALKQ</sequence>
<keyword evidence="2" id="KW-1185">Reference proteome</keyword>
<reference evidence="1 2" key="1">
    <citation type="journal article" date="2014" name="Genome Announc.">
        <title>Draft Genome Sequences of Three Alkaliphilic Bacillus Strains, Bacillus wakoensis JCM 9140T, Bacillus akibai JCM 9157T, and Bacillus hemicellulosilyticus JCM 9152T.</title>
        <authorList>
            <person name="Yuki M."/>
            <person name="Oshima K."/>
            <person name="Suda W."/>
            <person name="Oshida Y."/>
            <person name="Kitamura K."/>
            <person name="Iida T."/>
            <person name="Hattori M."/>
            <person name="Ohkuma M."/>
        </authorList>
    </citation>
    <scope>NUCLEOTIDE SEQUENCE [LARGE SCALE GENOMIC DNA]</scope>
    <source>
        <strain evidence="1 2">JCM 9157</strain>
    </source>
</reference>
<dbReference type="EMBL" id="BAUV01000085">
    <property type="protein sequence ID" value="GAE37550.1"/>
    <property type="molecule type" value="Genomic_DNA"/>
</dbReference>
<proteinExistence type="predicted"/>
<protein>
    <submittedName>
        <fullName evidence="1">Uncharacterized protein</fullName>
    </submittedName>
</protein>